<accession>A0ABV0Z3X0</accession>
<evidence type="ECO:0008006" key="3">
    <source>
        <dbReference type="Google" id="ProtNLM"/>
    </source>
</evidence>
<reference evidence="1 2" key="1">
    <citation type="submission" date="2021-06" db="EMBL/GenBank/DDBJ databases">
        <authorList>
            <person name="Palmer J.M."/>
        </authorList>
    </citation>
    <scope>NUCLEOTIDE SEQUENCE [LARGE SCALE GENOMIC DNA]</scope>
    <source>
        <strain evidence="1 2">AS_MEX2019</strain>
        <tissue evidence="1">Muscle</tissue>
    </source>
</reference>
<dbReference type="EMBL" id="JAHRIP010049855">
    <property type="protein sequence ID" value="MEQ2300570.1"/>
    <property type="molecule type" value="Genomic_DNA"/>
</dbReference>
<protein>
    <recommendedName>
        <fullName evidence="3">Secreted protein</fullName>
    </recommendedName>
</protein>
<proteinExistence type="predicted"/>
<organism evidence="1 2">
    <name type="scientific">Ameca splendens</name>
    <dbReference type="NCBI Taxonomy" id="208324"/>
    <lineage>
        <taxon>Eukaryota</taxon>
        <taxon>Metazoa</taxon>
        <taxon>Chordata</taxon>
        <taxon>Craniata</taxon>
        <taxon>Vertebrata</taxon>
        <taxon>Euteleostomi</taxon>
        <taxon>Actinopterygii</taxon>
        <taxon>Neopterygii</taxon>
        <taxon>Teleostei</taxon>
        <taxon>Neoteleostei</taxon>
        <taxon>Acanthomorphata</taxon>
        <taxon>Ovalentaria</taxon>
        <taxon>Atherinomorphae</taxon>
        <taxon>Cyprinodontiformes</taxon>
        <taxon>Goodeidae</taxon>
        <taxon>Ameca</taxon>
    </lineage>
</organism>
<sequence>MEKHQWLTMCPGKFSCLCFLVLANFLQHTCYFKSFFPQYVLAVCLLKGQRRCMLPKHTEPLFIVAADGFLQGHDPGGLKKKQALIQLTAWSLKSRNRTKHLCVSSGTINKNTKL</sequence>
<evidence type="ECO:0000313" key="2">
    <source>
        <dbReference type="Proteomes" id="UP001469553"/>
    </source>
</evidence>
<comment type="caution">
    <text evidence="1">The sequence shown here is derived from an EMBL/GenBank/DDBJ whole genome shotgun (WGS) entry which is preliminary data.</text>
</comment>
<evidence type="ECO:0000313" key="1">
    <source>
        <dbReference type="EMBL" id="MEQ2300570.1"/>
    </source>
</evidence>
<gene>
    <name evidence="1" type="ORF">AMECASPLE_027062</name>
</gene>
<name>A0ABV0Z3X0_9TELE</name>
<dbReference type="Proteomes" id="UP001469553">
    <property type="component" value="Unassembled WGS sequence"/>
</dbReference>
<keyword evidence="2" id="KW-1185">Reference proteome</keyword>